<feature type="active site" description="Glycyl thioester intermediate" evidence="2">
    <location>
        <position position="1338"/>
    </location>
</feature>
<dbReference type="InterPro" id="IPR000569">
    <property type="entry name" value="HECT_dom"/>
</dbReference>
<dbReference type="Gene3D" id="3.30.2160.10">
    <property type="entry name" value="Hect, E3 ligase catalytic domain"/>
    <property type="match status" value="1"/>
</dbReference>
<comment type="caution">
    <text evidence="7">The sequence shown here is derived from an EMBL/GenBank/DDBJ whole genome shotgun (WGS) entry which is preliminary data.</text>
</comment>
<keyword evidence="3" id="KW-0175">Coiled coil</keyword>
<dbReference type="SMART" id="SM00119">
    <property type="entry name" value="HECTc"/>
    <property type="match status" value="1"/>
</dbReference>
<dbReference type="SUPFAM" id="SSF56112">
    <property type="entry name" value="Protein kinase-like (PK-like)"/>
    <property type="match status" value="1"/>
</dbReference>
<evidence type="ECO:0000256" key="2">
    <source>
        <dbReference type="PROSITE-ProRule" id="PRU00104"/>
    </source>
</evidence>
<evidence type="ECO:0000256" key="4">
    <source>
        <dbReference type="SAM" id="MobiDB-lite"/>
    </source>
</evidence>
<protein>
    <submittedName>
        <fullName evidence="7">Uncharacterized protein</fullName>
    </submittedName>
</protein>
<dbReference type="Gene3D" id="3.30.2410.10">
    <property type="entry name" value="Hect, E3 ligase catalytic domain"/>
    <property type="match status" value="1"/>
</dbReference>
<dbReference type="EMBL" id="LGRX02004486">
    <property type="protein sequence ID" value="KAK3280200.1"/>
    <property type="molecule type" value="Genomic_DNA"/>
</dbReference>
<evidence type="ECO:0000313" key="8">
    <source>
        <dbReference type="Proteomes" id="UP001190700"/>
    </source>
</evidence>
<dbReference type="InterPro" id="IPR035983">
    <property type="entry name" value="Hect_E3_ubiquitin_ligase"/>
</dbReference>
<feature type="region of interest" description="Disordered" evidence="4">
    <location>
        <begin position="397"/>
        <end position="515"/>
    </location>
</feature>
<proteinExistence type="predicted"/>
<feature type="coiled-coil region" evidence="3">
    <location>
        <begin position="528"/>
        <end position="574"/>
    </location>
</feature>
<evidence type="ECO:0000313" key="7">
    <source>
        <dbReference type="EMBL" id="KAK3280200.1"/>
    </source>
</evidence>
<evidence type="ECO:0000259" key="5">
    <source>
        <dbReference type="PROSITE" id="PS50011"/>
    </source>
</evidence>
<accession>A0AAE0GLK7</accession>
<reference evidence="7 8" key="1">
    <citation type="journal article" date="2015" name="Genome Biol. Evol.">
        <title>Comparative Genomics of a Bacterivorous Green Alga Reveals Evolutionary Causalities and Consequences of Phago-Mixotrophic Mode of Nutrition.</title>
        <authorList>
            <person name="Burns J.A."/>
            <person name="Paasch A."/>
            <person name="Narechania A."/>
            <person name="Kim E."/>
        </authorList>
    </citation>
    <scope>NUCLEOTIDE SEQUENCE [LARGE SCALE GENOMIC DNA]</scope>
    <source>
        <strain evidence="7 8">PLY_AMNH</strain>
    </source>
</reference>
<dbReference type="PROSITE" id="PS50237">
    <property type="entry name" value="HECT"/>
    <property type="match status" value="1"/>
</dbReference>
<name>A0AAE0GLK7_9CHLO</name>
<dbReference type="Pfam" id="PF00632">
    <property type="entry name" value="HECT"/>
    <property type="match status" value="1"/>
</dbReference>
<feature type="domain" description="HECT" evidence="6">
    <location>
        <begin position="1018"/>
        <end position="1369"/>
    </location>
</feature>
<dbReference type="Gene3D" id="3.90.1750.10">
    <property type="entry name" value="Hect, E3 ligase catalytic domains"/>
    <property type="match status" value="1"/>
</dbReference>
<dbReference type="SUPFAM" id="SSF56204">
    <property type="entry name" value="Hect, E3 ligase catalytic domain"/>
    <property type="match status" value="1"/>
</dbReference>
<evidence type="ECO:0000256" key="3">
    <source>
        <dbReference type="SAM" id="Coils"/>
    </source>
</evidence>
<dbReference type="InterPro" id="IPR011009">
    <property type="entry name" value="Kinase-like_dom_sf"/>
</dbReference>
<dbReference type="Gene3D" id="1.10.510.10">
    <property type="entry name" value="Transferase(Phosphotransferase) domain 1"/>
    <property type="match status" value="1"/>
</dbReference>
<dbReference type="InterPro" id="IPR051681">
    <property type="entry name" value="Ser/Thr_Kinases-Pseudokinases"/>
</dbReference>
<dbReference type="GO" id="GO:0004842">
    <property type="term" value="F:ubiquitin-protein transferase activity"/>
    <property type="evidence" value="ECO:0007669"/>
    <property type="project" value="InterPro"/>
</dbReference>
<dbReference type="GO" id="GO:0005524">
    <property type="term" value="F:ATP binding"/>
    <property type="evidence" value="ECO:0007669"/>
    <property type="project" value="InterPro"/>
</dbReference>
<evidence type="ECO:0000259" key="6">
    <source>
        <dbReference type="PROSITE" id="PS50237"/>
    </source>
</evidence>
<gene>
    <name evidence="7" type="ORF">CYMTET_11943</name>
</gene>
<dbReference type="Pfam" id="PF00069">
    <property type="entry name" value="Pkinase"/>
    <property type="match status" value="1"/>
</dbReference>
<dbReference type="PANTHER" id="PTHR44329">
    <property type="entry name" value="SERINE/THREONINE-PROTEIN KINASE TNNI3K-RELATED"/>
    <property type="match status" value="1"/>
</dbReference>
<evidence type="ECO:0000256" key="1">
    <source>
        <dbReference type="ARBA" id="ARBA00022786"/>
    </source>
</evidence>
<feature type="domain" description="Protein kinase" evidence="5">
    <location>
        <begin position="682"/>
        <end position="956"/>
    </location>
</feature>
<dbReference type="PROSITE" id="PS50011">
    <property type="entry name" value="PROTEIN_KINASE_DOM"/>
    <property type="match status" value="1"/>
</dbReference>
<sequence>MAWIDKVDWAADEPPSPILEQRIFHVNLCNFREAKCHRGWMAAQGINCKGLTFMEAYGFWHFGARLPTLENEDQELMRLKAASDEKGFADRLKALQGQFQLELEQDHQLTEAQRDRIGLRELSGIPLSQITKMHLMPIGSLVFAKVRNKNKKLATRPGKDPKYVTNGKRPFILGYVSGGGAWHRAGDVQYHEDSTCELPGIKWEDAVFVREVVWVRAGSWSRMEEKHPKPEDMNLFKADQQTISELKGDPKKCIRMLWSTSEKYTKREAGIGDDVLEPGWEHLVAPPSTHLQTPATLISALTALAPTRQSNHPSPPPEAALVEFKIGDLVSVKATYFDNPGEPPWSATWNKERVAGQILSVRGNKWTVWFEDGTKYFILPRHLQPEPGARTNRLRSIVQDGRQGTANSKAKRKDSGIHVQRAKKRQMRKDPNGLMQEQSEGGRAFAPRDELTSSPVSISPVPDKDAARAPAGTASPSHRTDPAWLSSAQAPCSTSSATETSMDALHRRSDGPAVNTKQDEIGRLLGGLDSLKCRFEEAEDEEAMSQRRMQRQPSAELQARLQEQQEAARSARLVHYDHLRKILSLSFSADPSSASDERMAKLQQHNEMIVEALQQHSDALRNDTSAAVRAALDALDKSEDLVPARRSLGKLAELPRSLELWKGRQFRSFKDYTHCRALPLQAQGDAEPSALNSGRVWLVRSPLGRDCVLKRYEAEHEKAFTREVNILYTHLRRYQQVVDIEGFFVDDDQLYLQMPHYAAGTLEQALQPQPTDTPLVLLERRLVLFHGVAMVLARLHGEGISHRDLKPSNVFINDRGQPVLADFEISRESTRPGTTTRFAGAVRWQGTPPWIPPEGLREERATDVKDVWVADVFALGVMLAESLLDIDLRGSTGLDSPVYGQRISGRVPEVEQAARWIVRSSSAPPQDALVELIHRMLETEPGDRPSMWEVTQEPAAFRGRSQAELAHSDRLRDINMDAARSAFRRARSSACRIVPPAPNRLPRAGLLHALIPVVNAMNAATIAADWRVRFEGEDAIDEGGVHRELLSAACDAFHERCVEPGDQDWALKAPGGDLPAEELEAAAECLGRLIAHSLAREWPLPLGFSPAVYWAVLRPEELFVEELGRRTLAWWEAERGWGNWGQSRAQLHKRWLDDIDKDRWGSYSQAAEADETFEGLCAEGASVPVTQENAKWWSLLKSHRLLFGDGRDKALAAIRTGMQVVDVGKDSDHIMTTFSALHAMQISQVMAYVQGQQSLYPEMLLEAMVCISAQQKDEEWLQAAVRTMSPAELVMLLRFATGSSRMQHGGKLACCRNGTRCKITVQFFDHITMDHLPQSHTCDYTVDMPHYPDFVSLREKLIDAIYQNGGGMVD</sequence>
<dbReference type="SMART" id="SM00220">
    <property type="entry name" value="S_TKc"/>
    <property type="match status" value="1"/>
</dbReference>
<keyword evidence="1 2" id="KW-0833">Ubl conjugation pathway</keyword>
<dbReference type="GO" id="GO:0004674">
    <property type="term" value="F:protein serine/threonine kinase activity"/>
    <property type="evidence" value="ECO:0007669"/>
    <property type="project" value="TreeGrafter"/>
</dbReference>
<dbReference type="PROSITE" id="PS00108">
    <property type="entry name" value="PROTEIN_KINASE_ST"/>
    <property type="match status" value="1"/>
</dbReference>
<keyword evidence="8" id="KW-1185">Reference proteome</keyword>
<organism evidence="7 8">
    <name type="scientific">Cymbomonas tetramitiformis</name>
    <dbReference type="NCBI Taxonomy" id="36881"/>
    <lineage>
        <taxon>Eukaryota</taxon>
        <taxon>Viridiplantae</taxon>
        <taxon>Chlorophyta</taxon>
        <taxon>Pyramimonadophyceae</taxon>
        <taxon>Pyramimonadales</taxon>
        <taxon>Pyramimonadaceae</taxon>
        <taxon>Cymbomonas</taxon>
    </lineage>
</organism>
<dbReference type="InterPro" id="IPR000719">
    <property type="entry name" value="Prot_kinase_dom"/>
</dbReference>
<dbReference type="InterPro" id="IPR008271">
    <property type="entry name" value="Ser/Thr_kinase_AS"/>
</dbReference>
<feature type="compositionally biased region" description="Polar residues" evidence="4">
    <location>
        <begin position="486"/>
        <end position="501"/>
    </location>
</feature>
<dbReference type="Proteomes" id="UP001190700">
    <property type="component" value="Unassembled WGS sequence"/>
</dbReference>